<evidence type="ECO:0000259" key="2">
    <source>
        <dbReference type="Pfam" id="PF06439"/>
    </source>
</evidence>
<dbReference type="InterPro" id="IPR010496">
    <property type="entry name" value="AL/BT2_dom"/>
</dbReference>
<organism evidence="3 4">
    <name type="scientific">Sediminicola luteus</name>
    <dbReference type="NCBI Taxonomy" id="319238"/>
    <lineage>
        <taxon>Bacteria</taxon>
        <taxon>Pseudomonadati</taxon>
        <taxon>Bacteroidota</taxon>
        <taxon>Flavobacteriia</taxon>
        <taxon>Flavobacteriales</taxon>
        <taxon>Flavobacteriaceae</taxon>
        <taxon>Sediminicola</taxon>
    </lineage>
</organism>
<evidence type="ECO:0000256" key="1">
    <source>
        <dbReference type="SAM" id="MobiDB-lite"/>
    </source>
</evidence>
<comment type="caution">
    <text evidence="3">The sequence shown here is derived from an EMBL/GenBank/DDBJ whole genome shotgun (WGS) entry which is preliminary data.</text>
</comment>
<sequence>MKKIQLIAMATLALTSLGACKEKQKSTDNSAAEAEAQAEVVETQPTTQEGEWEVLFDGSSLDGWRGYLGETMPAAWKLEDGAMVFYPEARKEGENSNIVSKGTYTNFVLSLEWKISEAGNSGIFWGVKEDPKYGQPYATGPEIQVLDNDKHPDANRGGKTHQAGALYDMIAPSEDVTKPVGEWNHCVITIDHNKNMGKVVLNDVEIVNFPVHGEAWDAMVAKSKFADWDGFGDFPTGHISLQDHGDIVAYRNIKIKKL</sequence>
<evidence type="ECO:0000313" key="3">
    <source>
        <dbReference type="EMBL" id="PCE66326.1"/>
    </source>
</evidence>
<dbReference type="OrthoDB" id="9806233at2"/>
<dbReference type="GO" id="GO:0016787">
    <property type="term" value="F:hydrolase activity"/>
    <property type="evidence" value="ECO:0007669"/>
    <property type="project" value="UniProtKB-KW"/>
</dbReference>
<name>A0A2A4GEC4_9FLAO</name>
<keyword evidence="3" id="KW-0378">Hydrolase</keyword>
<dbReference type="EMBL" id="NBWU01000001">
    <property type="protein sequence ID" value="PCE66326.1"/>
    <property type="molecule type" value="Genomic_DNA"/>
</dbReference>
<dbReference type="Gene3D" id="2.60.120.560">
    <property type="entry name" value="Exo-inulinase, domain 1"/>
    <property type="match status" value="1"/>
</dbReference>
<feature type="compositionally biased region" description="Low complexity" evidence="1">
    <location>
        <begin position="31"/>
        <end position="42"/>
    </location>
</feature>
<dbReference type="AlphaFoldDB" id="A0A2A4GEC4"/>
<evidence type="ECO:0000313" key="4">
    <source>
        <dbReference type="Proteomes" id="UP000219559"/>
    </source>
</evidence>
<dbReference type="RefSeq" id="WP_097441848.1">
    <property type="nucleotide sequence ID" value="NZ_NBWU01000001.1"/>
</dbReference>
<proteinExistence type="predicted"/>
<keyword evidence="4" id="KW-1185">Reference proteome</keyword>
<dbReference type="Pfam" id="PF06439">
    <property type="entry name" value="3keto-disac_hyd"/>
    <property type="match status" value="1"/>
</dbReference>
<accession>A0A2A4GEC4</accession>
<reference evidence="3 4" key="1">
    <citation type="submission" date="2017-04" db="EMBL/GenBank/DDBJ databases">
        <title>A new member of the family Flavobacteriaceae isolated from ascidians.</title>
        <authorList>
            <person name="Chen L."/>
        </authorList>
    </citation>
    <scope>NUCLEOTIDE SEQUENCE [LARGE SCALE GENOMIC DNA]</scope>
    <source>
        <strain evidence="3 4">HQA918</strain>
    </source>
</reference>
<dbReference type="PROSITE" id="PS51257">
    <property type="entry name" value="PROKAR_LIPOPROTEIN"/>
    <property type="match status" value="1"/>
</dbReference>
<protein>
    <submittedName>
        <fullName evidence="3">Glycosyl hydrolase</fullName>
    </submittedName>
</protein>
<feature type="region of interest" description="Disordered" evidence="1">
    <location>
        <begin position="26"/>
        <end position="47"/>
    </location>
</feature>
<dbReference type="Proteomes" id="UP000219559">
    <property type="component" value="Unassembled WGS sequence"/>
</dbReference>
<feature type="domain" description="3-keto-alpha-glucoside-1,2-lyase/3-keto-2-hydroxy-glucal hydratase" evidence="2">
    <location>
        <begin position="51"/>
        <end position="256"/>
    </location>
</feature>
<gene>
    <name evidence="3" type="ORF">B7P33_03240</name>
</gene>